<gene>
    <name evidence="1" type="ORF">HHI36_014037</name>
</gene>
<organism evidence="1 2">
    <name type="scientific">Cryptolaemus montrouzieri</name>
    <dbReference type="NCBI Taxonomy" id="559131"/>
    <lineage>
        <taxon>Eukaryota</taxon>
        <taxon>Metazoa</taxon>
        <taxon>Ecdysozoa</taxon>
        <taxon>Arthropoda</taxon>
        <taxon>Hexapoda</taxon>
        <taxon>Insecta</taxon>
        <taxon>Pterygota</taxon>
        <taxon>Neoptera</taxon>
        <taxon>Endopterygota</taxon>
        <taxon>Coleoptera</taxon>
        <taxon>Polyphaga</taxon>
        <taxon>Cucujiformia</taxon>
        <taxon>Coccinelloidea</taxon>
        <taxon>Coccinellidae</taxon>
        <taxon>Scymninae</taxon>
        <taxon>Scymnini</taxon>
        <taxon>Cryptolaemus</taxon>
    </lineage>
</organism>
<protein>
    <submittedName>
        <fullName evidence="1">Uncharacterized protein</fullName>
    </submittedName>
</protein>
<dbReference type="AlphaFoldDB" id="A0ABD2N217"/>
<evidence type="ECO:0000313" key="1">
    <source>
        <dbReference type="EMBL" id="KAL3272567.1"/>
    </source>
</evidence>
<accession>A0ABD2N217</accession>
<dbReference type="EMBL" id="JABFTP020000062">
    <property type="protein sequence ID" value="KAL3272567.1"/>
    <property type="molecule type" value="Genomic_DNA"/>
</dbReference>
<keyword evidence="2" id="KW-1185">Reference proteome</keyword>
<name>A0ABD2N217_9CUCU</name>
<reference evidence="1 2" key="1">
    <citation type="journal article" date="2021" name="BMC Biol.">
        <title>Horizontally acquired antibacterial genes associated with adaptive radiation of ladybird beetles.</title>
        <authorList>
            <person name="Li H.S."/>
            <person name="Tang X.F."/>
            <person name="Huang Y.H."/>
            <person name="Xu Z.Y."/>
            <person name="Chen M.L."/>
            <person name="Du X.Y."/>
            <person name="Qiu B.Y."/>
            <person name="Chen P.T."/>
            <person name="Zhang W."/>
            <person name="Slipinski A."/>
            <person name="Escalona H.E."/>
            <person name="Waterhouse R.M."/>
            <person name="Zwick A."/>
            <person name="Pang H."/>
        </authorList>
    </citation>
    <scope>NUCLEOTIDE SEQUENCE [LARGE SCALE GENOMIC DNA]</scope>
    <source>
        <strain evidence="1">SYSU2018</strain>
    </source>
</reference>
<dbReference type="Proteomes" id="UP001516400">
    <property type="component" value="Unassembled WGS sequence"/>
</dbReference>
<evidence type="ECO:0000313" key="2">
    <source>
        <dbReference type="Proteomes" id="UP001516400"/>
    </source>
</evidence>
<proteinExistence type="predicted"/>
<sequence>MASSRRFTRQDIHNFSFGSTYCLENPRCNEEFQEFLKNTRRTSYIPTLKLFSKASNSKEYKEDEFSDLIDEIDDFNLRELQKQHSDEQKLNNIKLQCSSIIDKNVYKLFIPFLKDEKMKTKH</sequence>
<comment type="caution">
    <text evidence="1">The sequence shown here is derived from an EMBL/GenBank/DDBJ whole genome shotgun (WGS) entry which is preliminary data.</text>
</comment>